<dbReference type="STRING" id="42251.A0A2T6ZCF0"/>
<evidence type="ECO:0000313" key="3">
    <source>
        <dbReference type="Proteomes" id="UP000244722"/>
    </source>
</evidence>
<evidence type="ECO:0000256" key="1">
    <source>
        <dbReference type="SAM" id="MobiDB-lite"/>
    </source>
</evidence>
<keyword evidence="3" id="KW-1185">Reference proteome</keyword>
<sequence length="506" mass="55765">MDSSYQSPAMINTGDTPVNTISPTRGRGHSTQSVLSLSDPLPLLGGTSEVHLNEHHINHNEWQPRAEEYTLLEPPVSSTLPQPPSLSPEETQEVSAPVSWDYEHRSALRRPGFLVPAPPCDSDIQTPSTIYSQSALSSPSAPSSPSPPLSRVAITQPIAPLASQKRSYSEYTSETDIFPSTYGFYKCSDVRQFANPATNIAIHTQLKLLDRLAELSKNPNTTYGYAFHTLLHQALVQNPHVYLTALAAMKTSNHRLISLPVPLITCPSWDSFHLMDSAFPFQKYIESEKEVPGIRLLYPLNASNLSIGTSLSTRETVKAWWTSSGGDLNRATSQVESEGLSAVQLGAGEMIAMPPQLLWSVGDNGPDNPSLHTPPVLSKFTEVRYLSLTPNGQLDFDYWPTGNYEQISRLNCDLLTPPVTGWGTDAQYGWTLAKVAIELQGVWATGDALLGLISWHFPLVQLELHERFDAGDGGWFNSEFGNEIEARVDRKLDSMLETLEKVHNGY</sequence>
<feature type="compositionally biased region" description="Polar residues" evidence="1">
    <location>
        <begin position="124"/>
        <end position="133"/>
    </location>
</feature>
<dbReference type="AlphaFoldDB" id="A0A2T6ZCF0"/>
<accession>A0A2T6ZCF0</accession>
<feature type="region of interest" description="Disordered" evidence="1">
    <location>
        <begin position="1"/>
        <end position="33"/>
    </location>
</feature>
<gene>
    <name evidence="2" type="ORF">B9Z19DRAFT_1135757</name>
</gene>
<dbReference type="OrthoDB" id="5479462at2759"/>
<organism evidence="2 3">
    <name type="scientific">Tuber borchii</name>
    <name type="common">White truffle</name>
    <dbReference type="NCBI Taxonomy" id="42251"/>
    <lineage>
        <taxon>Eukaryota</taxon>
        <taxon>Fungi</taxon>
        <taxon>Dikarya</taxon>
        <taxon>Ascomycota</taxon>
        <taxon>Pezizomycotina</taxon>
        <taxon>Pezizomycetes</taxon>
        <taxon>Pezizales</taxon>
        <taxon>Tuberaceae</taxon>
        <taxon>Tuber</taxon>
    </lineage>
</organism>
<comment type="caution">
    <text evidence="2">The sequence shown here is derived from an EMBL/GenBank/DDBJ whole genome shotgun (WGS) entry which is preliminary data.</text>
</comment>
<feature type="region of interest" description="Disordered" evidence="1">
    <location>
        <begin position="124"/>
        <end position="151"/>
    </location>
</feature>
<proteinExistence type="predicted"/>
<reference evidence="2 3" key="1">
    <citation type="submission" date="2017-04" db="EMBL/GenBank/DDBJ databases">
        <title>Draft genome sequence of Tuber borchii Vittad., a whitish edible truffle.</title>
        <authorList>
            <consortium name="DOE Joint Genome Institute"/>
            <person name="Murat C."/>
            <person name="Kuo A."/>
            <person name="Barry K.W."/>
            <person name="Clum A."/>
            <person name="Dockter R.B."/>
            <person name="Fauchery L."/>
            <person name="Iotti M."/>
            <person name="Kohler A."/>
            <person name="Labutti K."/>
            <person name="Lindquist E.A."/>
            <person name="Lipzen A."/>
            <person name="Ohm R.A."/>
            <person name="Wang M."/>
            <person name="Grigoriev I.V."/>
            <person name="Zambonelli A."/>
            <person name="Martin F.M."/>
        </authorList>
    </citation>
    <scope>NUCLEOTIDE SEQUENCE [LARGE SCALE GENOMIC DNA]</scope>
    <source>
        <strain evidence="2 3">Tbo3840</strain>
    </source>
</reference>
<evidence type="ECO:0000313" key="2">
    <source>
        <dbReference type="EMBL" id="PUU73168.1"/>
    </source>
</evidence>
<name>A0A2T6ZCF0_TUBBO</name>
<dbReference type="Proteomes" id="UP000244722">
    <property type="component" value="Unassembled WGS sequence"/>
</dbReference>
<protein>
    <submittedName>
        <fullName evidence="2">Uncharacterized protein</fullName>
    </submittedName>
</protein>
<dbReference type="EMBL" id="NESQ01000408">
    <property type="protein sequence ID" value="PUU73168.1"/>
    <property type="molecule type" value="Genomic_DNA"/>
</dbReference>